<dbReference type="Proteomes" id="UP000029121">
    <property type="component" value="Unassembled WGS sequence"/>
</dbReference>
<dbReference type="EMBL" id="KB870806">
    <property type="protein sequence ID" value="EOA34898.1"/>
    <property type="molecule type" value="Genomic_DNA"/>
</dbReference>
<dbReference type="AlphaFoldDB" id="R0IDX9"/>
<protein>
    <submittedName>
        <fullName evidence="1">Uncharacterized protein</fullName>
    </submittedName>
</protein>
<keyword evidence="2" id="KW-1185">Reference proteome</keyword>
<gene>
    <name evidence="1" type="ORF">CARUB_v10022484mg</name>
</gene>
<dbReference type="eggNOG" id="KOG1187">
    <property type="taxonomic scope" value="Eukaryota"/>
</dbReference>
<evidence type="ECO:0000313" key="2">
    <source>
        <dbReference type="Proteomes" id="UP000029121"/>
    </source>
</evidence>
<evidence type="ECO:0000313" key="1">
    <source>
        <dbReference type="EMBL" id="EOA34898.1"/>
    </source>
</evidence>
<sequence length="154" mass="17832">MLRLLMGEMLWKCYEDDKKEGEADCEGDDDDNNSCHSEAMWEINDQRRQFSDEGDDDDDDAATMLRTDKPSFFRLFKFIEDRRTEEIADPEMLEKMSDISEEEVSQMKAFKMLSLRCVGHKGEIPTMVEVAKELKKIQKISSSPIGETTQFNSP</sequence>
<accession>R0IDX9</accession>
<reference evidence="2" key="1">
    <citation type="journal article" date="2013" name="Nat. Genet.">
        <title>The Capsella rubella genome and the genomic consequences of rapid mating system evolution.</title>
        <authorList>
            <person name="Slotte T."/>
            <person name="Hazzouri K.M."/>
            <person name="Agren J.A."/>
            <person name="Koenig D."/>
            <person name="Maumus F."/>
            <person name="Guo Y.L."/>
            <person name="Steige K."/>
            <person name="Platts A.E."/>
            <person name="Escobar J.S."/>
            <person name="Newman L.K."/>
            <person name="Wang W."/>
            <person name="Mandakova T."/>
            <person name="Vello E."/>
            <person name="Smith L.M."/>
            <person name="Henz S.R."/>
            <person name="Steffen J."/>
            <person name="Takuno S."/>
            <person name="Brandvain Y."/>
            <person name="Coop G."/>
            <person name="Andolfatto P."/>
            <person name="Hu T.T."/>
            <person name="Blanchette M."/>
            <person name="Clark R.M."/>
            <person name="Quesneville H."/>
            <person name="Nordborg M."/>
            <person name="Gaut B.S."/>
            <person name="Lysak M.A."/>
            <person name="Jenkins J."/>
            <person name="Grimwood J."/>
            <person name="Chapman J."/>
            <person name="Prochnik S."/>
            <person name="Shu S."/>
            <person name="Rokhsar D."/>
            <person name="Schmutz J."/>
            <person name="Weigel D."/>
            <person name="Wright S.I."/>
        </authorList>
    </citation>
    <scope>NUCLEOTIDE SEQUENCE [LARGE SCALE GENOMIC DNA]</scope>
    <source>
        <strain evidence="2">cv. Monte Gargano</strain>
    </source>
</reference>
<organism evidence="1 2">
    <name type="scientific">Capsella rubella</name>
    <dbReference type="NCBI Taxonomy" id="81985"/>
    <lineage>
        <taxon>Eukaryota</taxon>
        <taxon>Viridiplantae</taxon>
        <taxon>Streptophyta</taxon>
        <taxon>Embryophyta</taxon>
        <taxon>Tracheophyta</taxon>
        <taxon>Spermatophyta</taxon>
        <taxon>Magnoliopsida</taxon>
        <taxon>eudicotyledons</taxon>
        <taxon>Gunneridae</taxon>
        <taxon>Pentapetalae</taxon>
        <taxon>rosids</taxon>
        <taxon>malvids</taxon>
        <taxon>Brassicales</taxon>
        <taxon>Brassicaceae</taxon>
        <taxon>Camelineae</taxon>
        <taxon>Capsella</taxon>
    </lineage>
</organism>
<proteinExistence type="predicted"/>
<name>R0IDX9_9BRAS</name>